<dbReference type="PANTHER" id="PTHR30588">
    <property type="entry name" value="BRANCHED-CHAIN AMINO ACID TRANSPORT SYSTEM 2 CARRIER PROTEIN"/>
    <property type="match status" value="1"/>
</dbReference>
<feature type="transmembrane region" description="Helical" evidence="9">
    <location>
        <begin position="196"/>
        <end position="216"/>
    </location>
</feature>
<keyword evidence="5 9" id="KW-0812">Transmembrane</keyword>
<name>A0ABP8UZ78_9GAMM</name>
<evidence type="ECO:0000256" key="5">
    <source>
        <dbReference type="ARBA" id="ARBA00022692"/>
    </source>
</evidence>
<keyword evidence="8 9" id="KW-0472">Membrane</keyword>
<dbReference type="NCBIfam" id="TIGR00796">
    <property type="entry name" value="livcs"/>
    <property type="match status" value="1"/>
</dbReference>
<feature type="transmembrane region" description="Helical" evidence="9">
    <location>
        <begin position="281"/>
        <end position="306"/>
    </location>
</feature>
<feature type="transmembrane region" description="Helical" evidence="9">
    <location>
        <begin position="343"/>
        <end position="364"/>
    </location>
</feature>
<evidence type="ECO:0000313" key="11">
    <source>
        <dbReference type="Proteomes" id="UP001500604"/>
    </source>
</evidence>
<sequence length="443" mass="46176">MSLSIRLKSTDVVAVGLMTFALFLGAGNLIFPPFLGQLAGEAVVPAAAGFLLTGVGLPLLGLMVAAKLGGGLDRFTQDLPKWAAMLTGIVLYLAIGPLFAAPRTAVVSYEMGVLPFVGEGSTGALAFYSAGFFLLTLVLALFPGRLIETVGKLITPLLVLVLIAIAIGVFVAPQGVVAEAGMHLEEPAFIYGFKQGYQTMDTLASLAFGIVIITALRQRGVEDRTDLTRYTVIAAIIAAVGLSVVYVVLSYLGATSYAVAAGAENGARILNLYITAVFGDWGMVILALTIGLACLTTSVGLMTACGEYFAEVLPVMGYRGYVVLCTIVSALIANMGLTELLAVTIPALLVVYPIAIALIMLCLFRERFAQPGIVFAFTLLPVLAISIVDGLSAAGLSFVQPLVDVYSHLPLQSSGLGWMVPGVAGFVVGMLKSGSPVRQESLA</sequence>
<comment type="function">
    <text evidence="9">Component of the transport system for branched-chain amino acids.</text>
</comment>
<proteinExistence type="inferred from homology"/>
<evidence type="ECO:0000256" key="3">
    <source>
        <dbReference type="ARBA" id="ARBA00022448"/>
    </source>
</evidence>
<evidence type="ECO:0000313" key="10">
    <source>
        <dbReference type="EMBL" id="GAA4649243.1"/>
    </source>
</evidence>
<evidence type="ECO:0000256" key="4">
    <source>
        <dbReference type="ARBA" id="ARBA00022475"/>
    </source>
</evidence>
<accession>A0ABP8UZ78</accession>
<evidence type="ECO:0000256" key="9">
    <source>
        <dbReference type="RuleBase" id="RU362122"/>
    </source>
</evidence>
<feature type="transmembrane region" description="Helical" evidence="9">
    <location>
        <begin position="82"/>
        <end position="101"/>
    </location>
</feature>
<reference evidence="11" key="1">
    <citation type="journal article" date="2019" name="Int. J. Syst. Evol. Microbiol.">
        <title>The Global Catalogue of Microorganisms (GCM) 10K type strain sequencing project: providing services to taxonomists for standard genome sequencing and annotation.</title>
        <authorList>
            <consortium name="The Broad Institute Genomics Platform"/>
            <consortium name="The Broad Institute Genome Sequencing Center for Infectious Disease"/>
            <person name="Wu L."/>
            <person name="Ma J."/>
        </authorList>
    </citation>
    <scope>NUCLEOTIDE SEQUENCE [LARGE SCALE GENOMIC DNA]</scope>
    <source>
        <strain evidence="11">JCM 17805</strain>
    </source>
</reference>
<feature type="transmembrane region" description="Helical" evidence="9">
    <location>
        <begin position="154"/>
        <end position="176"/>
    </location>
</feature>
<dbReference type="RefSeq" id="WP_345195024.1">
    <property type="nucleotide sequence ID" value="NZ_BAABFL010000127.1"/>
</dbReference>
<feature type="transmembrane region" description="Helical" evidence="9">
    <location>
        <begin position="12"/>
        <end position="31"/>
    </location>
</feature>
<keyword evidence="4" id="KW-1003">Cell membrane</keyword>
<keyword evidence="6 9" id="KW-0029">Amino-acid transport</keyword>
<feature type="transmembrane region" description="Helical" evidence="9">
    <location>
        <begin position="228"/>
        <end position="249"/>
    </location>
</feature>
<feature type="transmembrane region" description="Helical" evidence="9">
    <location>
        <begin position="43"/>
        <end position="70"/>
    </location>
</feature>
<gene>
    <name evidence="10" type="primary">brnQ_1</name>
    <name evidence="10" type="ORF">GCM10023116_15170</name>
</gene>
<organism evidence="10 11">
    <name type="scientific">Kistimonas scapharcae</name>
    <dbReference type="NCBI Taxonomy" id="1036133"/>
    <lineage>
        <taxon>Bacteria</taxon>
        <taxon>Pseudomonadati</taxon>
        <taxon>Pseudomonadota</taxon>
        <taxon>Gammaproteobacteria</taxon>
        <taxon>Oceanospirillales</taxon>
        <taxon>Endozoicomonadaceae</taxon>
        <taxon>Kistimonas</taxon>
    </lineage>
</organism>
<protein>
    <recommendedName>
        <fullName evidence="9">Branched-chain amino acid transport system carrier protein</fullName>
    </recommendedName>
</protein>
<evidence type="ECO:0000256" key="6">
    <source>
        <dbReference type="ARBA" id="ARBA00022970"/>
    </source>
</evidence>
<dbReference type="InterPro" id="IPR004685">
    <property type="entry name" value="Brnchd-chn_aa_trnsp_Livcs"/>
</dbReference>
<evidence type="ECO:0000256" key="2">
    <source>
        <dbReference type="ARBA" id="ARBA00008540"/>
    </source>
</evidence>
<feature type="transmembrane region" description="Helical" evidence="9">
    <location>
        <begin position="373"/>
        <end position="399"/>
    </location>
</feature>
<evidence type="ECO:0000256" key="7">
    <source>
        <dbReference type="ARBA" id="ARBA00022989"/>
    </source>
</evidence>
<evidence type="ECO:0000256" key="1">
    <source>
        <dbReference type="ARBA" id="ARBA00004651"/>
    </source>
</evidence>
<comment type="similarity">
    <text evidence="2 9">Belongs to the branched chain amino acid transporter family.</text>
</comment>
<feature type="transmembrane region" description="Helical" evidence="9">
    <location>
        <begin position="121"/>
        <end position="142"/>
    </location>
</feature>
<dbReference type="EMBL" id="BAABFL010000127">
    <property type="protein sequence ID" value="GAA4649243.1"/>
    <property type="molecule type" value="Genomic_DNA"/>
</dbReference>
<keyword evidence="11" id="KW-1185">Reference proteome</keyword>
<dbReference type="Pfam" id="PF05525">
    <property type="entry name" value="Branch_AA_trans"/>
    <property type="match status" value="1"/>
</dbReference>
<evidence type="ECO:0000256" key="8">
    <source>
        <dbReference type="ARBA" id="ARBA00023136"/>
    </source>
</evidence>
<dbReference type="PANTHER" id="PTHR30588:SF0">
    <property type="entry name" value="BRANCHED-CHAIN AMINO ACID PERMEASE BRNQ"/>
    <property type="match status" value="1"/>
</dbReference>
<comment type="caution">
    <text evidence="10">The sequence shown here is derived from an EMBL/GenBank/DDBJ whole genome shotgun (WGS) entry which is preliminary data.</text>
</comment>
<comment type="subcellular location">
    <subcellularLocation>
        <location evidence="9">Cell inner membrane</location>
        <topology evidence="9">Multi-pass membrane protein</topology>
    </subcellularLocation>
    <subcellularLocation>
        <location evidence="1">Cell membrane</location>
        <topology evidence="1">Multi-pass membrane protein</topology>
    </subcellularLocation>
</comment>
<keyword evidence="3 9" id="KW-0813">Transport</keyword>
<keyword evidence="7 9" id="KW-1133">Transmembrane helix</keyword>
<feature type="transmembrane region" description="Helical" evidence="9">
    <location>
        <begin position="411"/>
        <end position="431"/>
    </location>
</feature>
<feature type="transmembrane region" description="Helical" evidence="9">
    <location>
        <begin position="318"/>
        <end position="337"/>
    </location>
</feature>
<dbReference type="Proteomes" id="UP001500604">
    <property type="component" value="Unassembled WGS sequence"/>
</dbReference>